<comment type="similarity">
    <text evidence="1">Belongs to the helicase family.</text>
</comment>
<feature type="domain" description="DNA helicase Pif1-like DEAD-box helicase" evidence="2">
    <location>
        <begin position="1"/>
        <end position="79"/>
    </location>
</feature>
<dbReference type="GO" id="GO:0005524">
    <property type="term" value="F:ATP binding"/>
    <property type="evidence" value="ECO:0007669"/>
    <property type="project" value="UniProtKB-KW"/>
</dbReference>
<dbReference type="OrthoDB" id="1728974at2759"/>
<evidence type="ECO:0000313" key="4">
    <source>
        <dbReference type="Proteomes" id="UP000276133"/>
    </source>
</evidence>
<dbReference type="Proteomes" id="UP000276133">
    <property type="component" value="Unassembled WGS sequence"/>
</dbReference>
<dbReference type="GO" id="GO:0006310">
    <property type="term" value="P:DNA recombination"/>
    <property type="evidence" value="ECO:0007669"/>
    <property type="project" value="UniProtKB-KW"/>
</dbReference>
<protein>
    <recommendedName>
        <fullName evidence="1">ATP-dependent DNA helicase</fullName>
        <ecNumber evidence="1">5.6.2.3</ecNumber>
    </recommendedName>
</protein>
<gene>
    <name evidence="3" type="ORF">BpHYR1_007529</name>
</gene>
<dbReference type="GO" id="GO:0006281">
    <property type="term" value="P:DNA repair"/>
    <property type="evidence" value="ECO:0007669"/>
    <property type="project" value="UniProtKB-KW"/>
</dbReference>
<dbReference type="EMBL" id="REGN01008915">
    <property type="protein sequence ID" value="RNA02349.1"/>
    <property type="molecule type" value="Genomic_DNA"/>
</dbReference>
<sequence length="85" mass="9688">MVSRHILECVDRLIRDGMQLLNIPFGGKVMLLTGTIRQCCPVSDNEILESSILMCKKNSPLWTQFTKLSLTVNVRADPNEHEFKN</sequence>
<comment type="catalytic activity">
    <reaction evidence="1">
        <text>ATP + H2O = ADP + phosphate + H(+)</text>
        <dbReference type="Rhea" id="RHEA:13065"/>
        <dbReference type="ChEBI" id="CHEBI:15377"/>
        <dbReference type="ChEBI" id="CHEBI:15378"/>
        <dbReference type="ChEBI" id="CHEBI:30616"/>
        <dbReference type="ChEBI" id="CHEBI:43474"/>
        <dbReference type="ChEBI" id="CHEBI:456216"/>
        <dbReference type="EC" id="5.6.2.3"/>
    </reaction>
</comment>
<dbReference type="GO" id="GO:0000723">
    <property type="term" value="P:telomere maintenance"/>
    <property type="evidence" value="ECO:0007669"/>
    <property type="project" value="InterPro"/>
</dbReference>
<proteinExistence type="inferred from homology"/>
<evidence type="ECO:0000256" key="1">
    <source>
        <dbReference type="RuleBase" id="RU363044"/>
    </source>
</evidence>
<keyword evidence="1 3" id="KW-0378">Hydrolase</keyword>
<comment type="caution">
    <text evidence="3">The sequence shown here is derived from an EMBL/GenBank/DDBJ whole genome shotgun (WGS) entry which is preliminary data.</text>
</comment>
<comment type="cofactor">
    <cofactor evidence="1">
        <name>Mg(2+)</name>
        <dbReference type="ChEBI" id="CHEBI:18420"/>
    </cofactor>
</comment>
<keyword evidence="1 3" id="KW-0347">Helicase</keyword>
<keyword evidence="1" id="KW-0547">Nucleotide-binding</keyword>
<dbReference type="STRING" id="10195.A0A3M7PTS8"/>
<keyword evidence="4" id="KW-1185">Reference proteome</keyword>
<evidence type="ECO:0000313" key="3">
    <source>
        <dbReference type="EMBL" id="RNA02349.1"/>
    </source>
</evidence>
<dbReference type="AlphaFoldDB" id="A0A3M7PTS8"/>
<dbReference type="InterPro" id="IPR010285">
    <property type="entry name" value="DNA_helicase_pif1-like_DEAD"/>
</dbReference>
<dbReference type="PANTHER" id="PTHR10492:SF57">
    <property type="entry name" value="ATP-DEPENDENT DNA HELICASE"/>
    <property type="match status" value="1"/>
</dbReference>
<name>A0A3M7PTS8_BRAPC</name>
<dbReference type="PANTHER" id="PTHR10492">
    <property type="match status" value="1"/>
</dbReference>
<evidence type="ECO:0000259" key="2">
    <source>
        <dbReference type="Pfam" id="PF05970"/>
    </source>
</evidence>
<dbReference type="EC" id="5.6.2.3" evidence="1"/>
<reference evidence="3 4" key="1">
    <citation type="journal article" date="2018" name="Sci. Rep.">
        <title>Genomic signatures of local adaptation to the degree of environmental predictability in rotifers.</title>
        <authorList>
            <person name="Franch-Gras L."/>
            <person name="Hahn C."/>
            <person name="Garcia-Roger E.M."/>
            <person name="Carmona M.J."/>
            <person name="Serra M."/>
            <person name="Gomez A."/>
        </authorList>
    </citation>
    <scope>NUCLEOTIDE SEQUENCE [LARGE SCALE GENOMIC DNA]</scope>
    <source>
        <strain evidence="3">HYR1</strain>
    </source>
</reference>
<keyword evidence="1" id="KW-0234">DNA repair</keyword>
<dbReference type="GO" id="GO:0043139">
    <property type="term" value="F:5'-3' DNA helicase activity"/>
    <property type="evidence" value="ECO:0007669"/>
    <property type="project" value="UniProtKB-EC"/>
</dbReference>
<keyword evidence="1" id="KW-0227">DNA damage</keyword>
<organism evidence="3 4">
    <name type="scientific">Brachionus plicatilis</name>
    <name type="common">Marine rotifer</name>
    <name type="synonym">Brachionus muelleri</name>
    <dbReference type="NCBI Taxonomy" id="10195"/>
    <lineage>
        <taxon>Eukaryota</taxon>
        <taxon>Metazoa</taxon>
        <taxon>Spiralia</taxon>
        <taxon>Gnathifera</taxon>
        <taxon>Rotifera</taxon>
        <taxon>Eurotatoria</taxon>
        <taxon>Monogononta</taxon>
        <taxon>Pseudotrocha</taxon>
        <taxon>Ploima</taxon>
        <taxon>Brachionidae</taxon>
        <taxon>Brachionus</taxon>
    </lineage>
</organism>
<keyword evidence="1" id="KW-0067">ATP-binding</keyword>
<dbReference type="Pfam" id="PF05970">
    <property type="entry name" value="PIF1"/>
    <property type="match status" value="1"/>
</dbReference>
<dbReference type="GO" id="GO:0016887">
    <property type="term" value="F:ATP hydrolysis activity"/>
    <property type="evidence" value="ECO:0007669"/>
    <property type="project" value="RHEA"/>
</dbReference>
<keyword evidence="1" id="KW-0233">DNA recombination</keyword>
<accession>A0A3M7PTS8</accession>